<protein>
    <submittedName>
        <fullName evidence="1">Uncharacterized protein</fullName>
    </submittedName>
</protein>
<dbReference type="AlphaFoldDB" id="A0A0C9Z1F2"/>
<dbReference type="HOGENOM" id="CLU_2672037_0_0_1"/>
<accession>A0A0C9Z1F2</accession>
<evidence type="ECO:0000313" key="1">
    <source>
        <dbReference type="EMBL" id="KIK20114.1"/>
    </source>
</evidence>
<reference evidence="1 2" key="1">
    <citation type="submission" date="2014-04" db="EMBL/GenBank/DDBJ databases">
        <authorList>
            <consortium name="DOE Joint Genome Institute"/>
            <person name="Kuo A."/>
            <person name="Kohler A."/>
            <person name="Costa M.D."/>
            <person name="Nagy L.G."/>
            <person name="Floudas D."/>
            <person name="Copeland A."/>
            <person name="Barry K.W."/>
            <person name="Cichocki N."/>
            <person name="Veneault-Fourrey C."/>
            <person name="LaButti K."/>
            <person name="Lindquist E.A."/>
            <person name="Lipzen A."/>
            <person name="Lundell T."/>
            <person name="Morin E."/>
            <person name="Murat C."/>
            <person name="Sun H."/>
            <person name="Tunlid A."/>
            <person name="Henrissat B."/>
            <person name="Grigoriev I.V."/>
            <person name="Hibbett D.S."/>
            <person name="Martin F."/>
            <person name="Nordberg H.P."/>
            <person name="Cantor M.N."/>
            <person name="Hua S.X."/>
        </authorList>
    </citation>
    <scope>NUCLEOTIDE SEQUENCE [LARGE SCALE GENOMIC DNA]</scope>
    <source>
        <strain evidence="1 2">441</strain>
    </source>
</reference>
<sequence length="75" mass="8583">MQHALHTKPQGQVNILLSRKLVTLWGVQLCEVPCRWGYKGVDDARSAWTPPMVEYHYWAVIGADSGVHMYGLDDW</sequence>
<proteinExistence type="predicted"/>
<dbReference type="OrthoDB" id="10460421at2759"/>
<dbReference type="EMBL" id="KN833771">
    <property type="protein sequence ID" value="KIK20114.1"/>
    <property type="molecule type" value="Genomic_DNA"/>
</dbReference>
<evidence type="ECO:0000313" key="2">
    <source>
        <dbReference type="Proteomes" id="UP000054018"/>
    </source>
</evidence>
<dbReference type="Proteomes" id="UP000054018">
    <property type="component" value="Unassembled WGS sequence"/>
</dbReference>
<gene>
    <name evidence="1" type="ORF">PISMIDRAFT_13180</name>
</gene>
<organism evidence="1 2">
    <name type="scientific">Pisolithus microcarpus 441</name>
    <dbReference type="NCBI Taxonomy" id="765257"/>
    <lineage>
        <taxon>Eukaryota</taxon>
        <taxon>Fungi</taxon>
        <taxon>Dikarya</taxon>
        <taxon>Basidiomycota</taxon>
        <taxon>Agaricomycotina</taxon>
        <taxon>Agaricomycetes</taxon>
        <taxon>Agaricomycetidae</taxon>
        <taxon>Boletales</taxon>
        <taxon>Sclerodermatineae</taxon>
        <taxon>Pisolithaceae</taxon>
        <taxon>Pisolithus</taxon>
    </lineage>
</organism>
<reference evidence="2" key="2">
    <citation type="submission" date="2015-01" db="EMBL/GenBank/DDBJ databases">
        <title>Evolutionary Origins and Diversification of the Mycorrhizal Mutualists.</title>
        <authorList>
            <consortium name="DOE Joint Genome Institute"/>
            <consortium name="Mycorrhizal Genomics Consortium"/>
            <person name="Kohler A."/>
            <person name="Kuo A."/>
            <person name="Nagy L.G."/>
            <person name="Floudas D."/>
            <person name="Copeland A."/>
            <person name="Barry K.W."/>
            <person name="Cichocki N."/>
            <person name="Veneault-Fourrey C."/>
            <person name="LaButti K."/>
            <person name="Lindquist E.A."/>
            <person name="Lipzen A."/>
            <person name="Lundell T."/>
            <person name="Morin E."/>
            <person name="Murat C."/>
            <person name="Riley R."/>
            <person name="Ohm R."/>
            <person name="Sun H."/>
            <person name="Tunlid A."/>
            <person name="Henrissat B."/>
            <person name="Grigoriev I.V."/>
            <person name="Hibbett D.S."/>
            <person name="Martin F."/>
        </authorList>
    </citation>
    <scope>NUCLEOTIDE SEQUENCE [LARGE SCALE GENOMIC DNA]</scope>
    <source>
        <strain evidence="2">441</strain>
    </source>
</reference>
<keyword evidence="2" id="KW-1185">Reference proteome</keyword>
<name>A0A0C9Z1F2_9AGAM</name>